<proteinExistence type="predicted"/>
<comment type="caution">
    <text evidence="1">The sequence shown here is derived from an EMBL/GenBank/DDBJ whole genome shotgun (WGS) entry which is preliminary data.</text>
</comment>
<accession>A0A5A7Q417</accession>
<evidence type="ECO:0000313" key="2">
    <source>
        <dbReference type="Proteomes" id="UP000325081"/>
    </source>
</evidence>
<sequence length="288" mass="30552">INNNHHLATEPTLEDGAEIVSQDGLNKVNQRLRLSRQFVILMFAPIASLSPPPSFLDLLAVLCTSELSFAASPPPPDSAESVAGSSFALRSDFSMLFELPLQESARPDFRSGSVPAGSDSFSPVFDFSAAGSVEFDSFTDSRSLSIPSPPPPADSLIQLLDVEIVALHLPPELRHPQFPQLLQQRRGGLVAARFTIAAAGGGIRISIGGDDEAAFEVEVLGPADVRGVGEVGFGGPLPELGRDGVPRGGAVAVDGEGEDELLPGAPGRGWRVIDLRRQRVALRFVHEH</sequence>
<dbReference type="GO" id="GO:0016874">
    <property type="term" value="F:ligase activity"/>
    <property type="evidence" value="ECO:0007669"/>
    <property type="project" value="UniProtKB-KW"/>
</dbReference>
<dbReference type="AlphaFoldDB" id="A0A5A7Q417"/>
<keyword evidence="1" id="KW-0436">Ligase</keyword>
<dbReference type="EMBL" id="BKCP01005783">
    <property type="protein sequence ID" value="GER39923.1"/>
    <property type="molecule type" value="Genomic_DNA"/>
</dbReference>
<organism evidence="1 2">
    <name type="scientific">Striga asiatica</name>
    <name type="common">Asiatic witchweed</name>
    <name type="synonym">Buchnera asiatica</name>
    <dbReference type="NCBI Taxonomy" id="4170"/>
    <lineage>
        <taxon>Eukaryota</taxon>
        <taxon>Viridiplantae</taxon>
        <taxon>Streptophyta</taxon>
        <taxon>Embryophyta</taxon>
        <taxon>Tracheophyta</taxon>
        <taxon>Spermatophyta</taxon>
        <taxon>Magnoliopsida</taxon>
        <taxon>eudicotyledons</taxon>
        <taxon>Gunneridae</taxon>
        <taxon>Pentapetalae</taxon>
        <taxon>asterids</taxon>
        <taxon>lamiids</taxon>
        <taxon>Lamiales</taxon>
        <taxon>Orobanchaceae</taxon>
        <taxon>Buchnereae</taxon>
        <taxon>Striga</taxon>
    </lineage>
</organism>
<gene>
    <name evidence="1" type="ORF">STAS_16562</name>
</gene>
<keyword evidence="2" id="KW-1185">Reference proteome</keyword>
<evidence type="ECO:0000313" key="1">
    <source>
        <dbReference type="EMBL" id="GER39923.1"/>
    </source>
</evidence>
<name>A0A5A7Q417_STRAF</name>
<dbReference type="Proteomes" id="UP000325081">
    <property type="component" value="Unassembled WGS sequence"/>
</dbReference>
<reference evidence="2" key="1">
    <citation type="journal article" date="2019" name="Curr. Biol.">
        <title>Genome Sequence of Striga asiatica Provides Insight into the Evolution of Plant Parasitism.</title>
        <authorList>
            <person name="Yoshida S."/>
            <person name="Kim S."/>
            <person name="Wafula E.K."/>
            <person name="Tanskanen J."/>
            <person name="Kim Y.M."/>
            <person name="Honaas L."/>
            <person name="Yang Z."/>
            <person name="Spallek T."/>
            <person name="Conn C.E."/>
            <person name="Ichihashi Y."/>
            <person name="Cheong K."/>
            <person name="Cui S."/>
            <person name="Der J.P."/>
            <person name="Gundlach H."/>
            <person name="Jiao Y."/>
            <person name="Hori C."/>
            <person name="Ishida J.K."/>
            <person name="Kasahara H."/>
            <person name="Kiba T."/>
            <person name="Kim M.S."/>
            <person name="Koo N."/>
            <person name="Laohavisit A."/>
            <person name="Lee Y.H."/>
            <person name="Lumba S."/>
            <person name="McCourt P."/>
            <person name="Mortimer J.C."/>
            <person name="Mutuku J.M."/>
            <person name="Nomura T."/>
            <person name="Sasaki-Sekimoto Y."/>
            <person name="Seto Y."/>
            <person name="Wang Y."/>
            <person name="Wakatake T."/>
            <person name="Sakakibara H."/>
            <person name="Demura T."/>
            <person name="Yamaguchi S."/>
            <person name="Yoneyama K."/>
            <person name="Manabe R.I."/>
            <person name="Nelson D.C."/>
            <person name="Schulman A.H."/>
            <person name="Timko M.P."/>
            <person name="dePamphilis C.W."/>
            <person name="Choi D."/>
            <person name="Shirasu K."/>
        </authorList>
    </citation>
    <scope>NUCLEOTIDE SEQUENCE [LARGE SCALE GENOMIC DNA]</scope>
    <source>
        <strain evidence="2">cv. UVA1</strain>
    </source>
</reference>
<protein>
    <submittedName>
        <fullName evidence="1">Tyrosine--tRNA ligase</fullName>
    </submittedName>
</protein>
<feature type="non-terminal residue" evidence="1">
    <location>
        <position position="1"/>
    </location>
</feature>